<feature type="transmembrane region" description="Helical" evidence="9">
    <location>
        <begin position="248"/>
        <end position="271"/>
    </location>
</feature>
<evidence type="ECO:0000313" key="12">
    <source>
        <dbReference type="Proteomes" id="UP000815325"/>
    </source>
</evidence>
<dbReference type="InterPro" id="IPR002110">
    <property type="entry name" value="Ankyrin_rpt"/>
</dbReference>
<evidence type="ECO:0000256" key="7">
    <source>
        <dbReference type="ARBA" id="ARBA00023136"/>
    </source>
</evidence>
<dbReference type="InterPro" id="IPR036770">
    <property type="entry name" value="Ankyrin_rpt-contain_sf"/>
</dbReference>
<reference evidence="11" key="1">
    <citation type="submission" date="2017-08" db="EMBL/GenBank/DDBJ databases">
        <authorList>
            <person name="Polle J.E."/>
            <person name="Barry K."/>
            <person name="Cushman J."/>
            <person name="Schmutz J."/>
            <person name="Tran D."/>
            <person name="Hathwaick L.T."/>
            <person name="Yim W.C."/>
            <person name="Jenkins J."/>
            <person name="Mckie-Krisberg Z.M."/>
            <person name="Prochnik S."/>
            <person name="Lindquist E."/>
            <person name="Dockter R.B."/>
            <person name="Adam C."/>
            <person name="Molina H."/>
            <person name="Bunkerborg J."/>
            <person name="Jin E."/>
            <person name="Buchheim M."/>
            <person name="Magnuson J."/>
        </authorList>
    </citation>
    <scope>NUCLEOTIDE SEQUENCE</scope>
    <source>
        <strain evidence="11">CCAP 19/18</strain>
    </source>
</reference>
<keyword evidence="9" id="KW-0012">Acyltransferase</keyword>
<keyword evidence="5 9" id="KW-1133">Transmembrane helix</keyword>
<dbReference type="EMBL" id="MU070198">
    <property type="protein sequence ID" value="KAF5829145.1"/>
    <property type="molecule type" value="Genomic_DNA"/>
</dbReference>
<evidence type="ECO:0000256" key="8">
    <source>
        <dbReference type="PROSITE-ProRule" id="PRU00023"/>
    </source>
</evidence>
<comment type="domain">
    <text evidence="9">The DHHC domain is required for palmitoyltransferase activity.</text>
</comment>
<evidence type="ECO:0000256" key="4">
    <source>
        <dbReference type="ARBA" id="ARBA00022737"/>
    </source>
</evidence>
<keyword evidence="7 9" id="KW-0472">Membrane</keyword>
<organism evidence="11 12">
    <name type="scientific">Dunaliella salina</name>
    <name type="common">Green alga</name>
    <name type="synonym">Protococcus salinus</name>
    <dbReference type="NCBI Taxonomy" id="3046"/>
    <lineage>
        <taxon>Eukaryota</taxon>
        <taxon>Viridiplantae</taxon>
        <taxon>Chlorophyta</taxon>
        <taxon>core chlorophytes</taxon>
        <taxon>Chlorophyceae</taxon>
        <taxon>CS clade</taxon>
        <taxon>Chlamydomonadales</taxon>
        <taxon>Dunaliellaceae</taxon>
        <taxon>Dunaliella</taxon>
    </lineage>
</organism>
<evidence type="ECO:0000256" key="1">
    <source>
        <dbReference type="ARBA" id="ARBA00004141"/>
    </source>
</evidence>
<feature type="repeat" description="ANK" evidence="8">
    <location>
        <begin position="41"/>
        <end position="73"/>
    </location>
</feature>
<dbReference type="Proteomes" id="UP000815325">
    <property type="component" value="Unassembled WGS sequence"/>
</dbReference>
<evidence type="ECO:0000313" key="11">
    <source>
        <dbReference type="EMBL" id="KAF5829145.1"/>
    </source>
</evidence>
<dbReference type="SUPFAM" id="SSF48403">
    <property type="entry name" value="Ankyrin repeat"/>
    <property type="match status" value="1"/>
</dbReference>
<dbReference type="PROSITE" id="PS50088">
    <property type="entry name" value="ANK_REPEAT"/>
    <property type="match status" value="5"/>
</dbReference>
<dbReference type="PROSITE" id="PS50297">
    <property type="entry name" value="ANK_REP_REGION"/>
    <property type="match status" value="4"/>
</dbReference>
<feature type="repeat" description="ANK" evidence="8">
    <location>
        <begin position="74"/>
        <end position="106"/>
    </location>
</feature>
<evidence type="ECO:0000256" key="5">
    <source>
        <dbReference type="ARBA" id="ARBA00022989"/>
    </source>
</evidence>
<comment type="catalytic activity">
    <reaction evidence="9">
        <text>L-cysteinyl-[protein] + hexadecanoyl-CoA = S-hexadecanoyl-L-cysteinyl-[protein] + CoA</text>
        <dbReference type="Rhea" id="RHEA:36683"/>
        <dbReference type="Rhea" id="RHEA-COMP:10131"/>
        <dbReference type="Rhea" id="RHEA-COMP:11032"/>
        <dbReference type="ChEBI" id="CHEBI:29950"/>
        <dbReference type="ChEBI" id="CHEBI:57287"/>
        <dbReference type="ChEBI" id="CHEBI:57379"/>
        <dbReference type="ChEBI" id="CHEBI:74151"/>
        <dbReference type="EC" id="2.3.1.225"/>
    </reaction>
</comment>
<dbReference type="PANTHER" id="PTHR24161">
    <property type="entry name" value="ANK_REP_REGION DOMAIN-CONTAINING PROTEIN-RELATED"/>
    <property type="match status" value="1"/>
</dbReference>
<evidence type="ECO:0000256" key="9">
    <source>
        <dbReference type="RuleBase" id="RU079119"/>
    </source>
</evidence>
<keyword evidence="4" id="KW-0677">Repeat</keyword>
<dbReference type="Pfam" id="PF12796">
    <property type="entry name" value="Ank_2"/>
    <property type="match status" value="2"/>
</dbReference>
<keyword evidence="3 9" id="KW-0812">Transmembrane</keyword>
<name>A0ABQ7G3G8_DUNSA</name>
<keyword evidence="6 8" id="KW-0040">ANK repeat</keyword>
<dbReference type="SMART" id="SM00248">
    <property type="entry name" value="ANK"/>
    <property type="match status" value="6"/>
</dbReference>
<dbReference type="Pfam" id="PF01529">
    <property type="entry name" value="DHHC"/>
    <property type="match status" value="1"/>
</dbReference>
<evidence type="ECO:0000256" key="3">
    <source>
        <dbReference type="ARBA" id="ARBA00022692"/>
    </source>
</evidence>
<dbReference type="PROSITE" id="PS50216">
    <property type="entry name" value="DHHC"/>
    <property type="match status" value="1"/>
</dbReference>
<protein>
    <recommendedName>
        <fullName evidence="9">S-acyltransferase</fullName>
        <ecNumber evidence="9">2.3.1.225</ecNumber>
    </recommendedName>
    <alternativeName>
        <fullName evidence="9">Palmitoyltransferase</fullName>
    </alternativeName>
</protein>
<keyword evidence="12" id="KW-1185">Reference proteome</keyword>
<dbReference type="Gene3D" id="1.25.40.20">
    <property type="entry name" value="Ankyrin repeat-containing domain"/>
    <property type="match status" value="2"/>
</dbReference>
<accession>A0ABQ7G3G8</accession>
<evidence type="ECO:0000256" key="2">
    <source>
        <dbReference type="ARBA" id="ARBA00008574"/>
    </source>
</evidence>
<dbReference type="Pfam" id="PF00023">
    <property type="entry name" value="Ank"/>
    <property type="match status" value="1"/>
</dbReference>
<feature type="domain" description="Palmitoyltransferase DHHC" evidence="10">
    <location>
        <begin position="366"/>
        <end position="430"/>
    </location>
</feature>
<feature type="repeat" description="ANK" evidence="8">
    <location>
        <begin position="174"/>
        <end position="200"/>
    </location>
</feature>
<comment type="caution">
    <text evidence="11">The sequence shown here is derived from an EMBL/GenBank/DDBJ whole genome shotgun (WGS) entry which is preliminary data.</text>
</comment>
<proteinExistence type="inferred from homology"/>
<dbReference type="PANTHER" id="PTHR24161:SF17">
    <property type="entry name" value="PALMITOYLTRANSFERASE"/>
    <property type="match status" value="1"/>
</dbReference>
<evidence type="ECO:0000256" key="6">
    <source>
        <dbReference type="ARBA" id="ARBA00023043"/>
    </source>
</evidence>
<evidence type="ECO:0000259" key="10">
    <source>
        <dbReference type="Pfam" id="PF01529"/>
    </source>
</evidence>
<feature type="transmembrane region" description="Helical" evidence="9">
    <location>
        <begin position="410"/>
        <end position="431"/>
    </location>
</feature>
<comment type="subcellular location">
    <subcellularLocation>
        <location evidence="1">Membrane</location>
        <topology evidence="1">Multi-pass membrane protein</topology>
    </subcellularLocation>
</comment>
<dbReference type="InterPro" id="IPR001594">
    <property type="entry name" value="Palmitoyltrfase_DHHC"/>
</dbReference>
<gene>
    <name evidence="11" type="ORF">DUNSADRAFT_16505</name>
</gene>
<comment type="similarity">
    <text evidence="2 9">Belongs to the DHHC palmitoyltransferase family.</text>
</comment>
<sequence>MPSAMVENIDSISKACAYGDLEKLKGFVEEDPGCVSRPDESGYYPLQWAALNNRAQEASFLLAQHANVNAADHTGQTALHWGAVRGSLPVIEALLRSGADAGAKDNRGYTVAHVAAQYGQTAVLYHLALKWGVDVDARDNDGRSPLHWAAYKGYADPIRLLLVLDASYSAADKEGCTPLHWAAIKGNGEACTVLLQGGASSVLGAKDVTGSTPAQLAVEKGHRYLGMHLAEHKQKQEGGGWLSKSSKLAWITSTQLCPIIWLIIFGLVAVFCHKVMPSGASPIIKLLSWSVVGTSSLGCFFLYKTTTSDPGIIPTGWEAGSSKARDKNLARALSPKDHSKHQLLGNGHHYPRGLDSPALWAGSWGQLCVSCRIVRPLRAKHCSVLGRCVEVFDHYCPWVGNVVGKGNRHWFLVFLWLELWALVVSASVGFVQIR</sequence>
<keyword evidence="9" id="KW-0808">Transferase</keyword>
<dbReference type="EC" id="2.3.1.225" evidence="9"/>
<feature type="repeat" description="ANK" evidence="8">
    <location>
        <begin position="141"/>
        <end position="173"/>
    </location>
</feature>
<feature type="repeat" description="ANK" evidence="8">
    <location>
        <begin position="107"/>
        <end position="140"/>
    </location>
</feature>